<dbReference type="SUPFAM" id="SSF54593">
    <property type="entry name" value="Glyoxalase/Bleomycin resistance protein/Dihydroxybiphenyl dioxygenase"/>
    <property type="match status" value="1"/>
</dbReference>
<evidence type="ECO:0000313" key="2">
    <source>
        <dbReference type="EMBL" id="XDV67627.1"/>
    </source>
</evidence>
<feature type="domain" description="VOC" evidence="1">
    <location>
        <begin position="4"/>
        <end position="127"/>
    </location>
</feature>
<protein>
    <submittedName>
        <fullName evidence="2">VOC family protein</fullName>
    </submittedName>
</protein>
<dbReference type="InterPro" id="IPR041581">
    <property type="entry name" value="Glyoxalase_6"/>
</dbReference>
<dbReference type="AlphaFoldDB" id="A0AB39YGH0"/>
<dbReference type="EMBL" id="CP165727">
    <property type="protein sequence ID" value="XDV67627.1"/>
    <property type="molecule type" value="Genomic_DNA"/>
</dbReference>
<sequence>MIAELQCVVLDCPDPLRLAEFYRAVLGGTVNRPDPRWSVDEEWATLHAPSGLVLAFQRVADHRPPRWPDPARPQQFHLDFGVADLDRAQEQVLACGATLLDARADAAPDGWRVYADPAGHPFCLVRHG</sequence>
<organism evidence="2">
    <name type="scientific">Streptomyces sp. R33</name>
    <dbReference type="NCBI Taxonomy" id="3238629"/>
    <lineage>
        <taxon>Bacteria</taxon>
        <taxon>Bacillati</taxon>
        <taxon>Actinomycetota</taxon>
        <taxon>Actinomycetes</taxon>
        <taxon>Kitasatosporales</taxon>
        <taxon>Streptomycetaceae</taxon>
        <taxon>Streptomyces</taxon>
    </lineage>
</organism>
<dbReference type="InterPro" id="IPR037523">
    <property type="entry name" value="VOC_core"/>
</dbReference>
<dbReference type="PROSITE" id="PS51819">
    <property type="entry name" value="VOC"/>
    <property type="match status" value="1"/>
</dbReference>
<reference evidence="2" key="1">
    <citation type="submission" date="2024-08" db="EMBL/GenBank/DDBJ databases">
        <authorList>
            <person name="Yu S.T."/>
        </authorList>
    </citation>
    <scope>NUCLEOTIDE SEQUENCE</scope>
    <source>
        <strain evidence="2">R33</strain>
    </source>
</reference>
<gene>
    <name evidence="2" type="ORF">AB5J51_34240</name>
</gene>
<name>A0AB39YGH0_9ACTN</name>
<evidence type="ECO:0000259" key="1">
    <source>
        <dbReference type="PROSITE" id="PS51819"/>
    </source>
</evidence>
<accession>A0AB39YGH0</accession>
<dbReference type="Pfam" id="PF18029">
    <property type="entry name" value="Glyoxalase_6"/>
    <property type="match status" value="1"/>
</dbReference>
<dbReference type="PANTHER" id="PTHR35908:SF1">
    <property type="entry name" value="CONSERVED PROTEIN"/>
    <property type="match status" value="1"/>
</dbReference>
<dbReference type="InterPro" id="IPR029068">
    <property type="entry name" value="Glyas_Bleomycin-R_OHBP_Dase"/>
</dbReference>
<dbReference type="Gene3D" id="3.10.180.10">
    <property type="entry name" value="2,3-Dihydroxybiphenyl 1,2-Dioxygenase, domain 1"/>
    <property type="match status" value="1"/>
</dbReference>
<proteinExistence type="predicted"/>
<dbReference type="PANTHER" id="PTHR35908">
    <property type="entry name" value="HYPOTHETICAL FUSION PROTEIN"/>
    <property type="match status" value="1"/>
</dbReference>
<dbReference type="RefSeq" id="WP_053787159.1">
    <property type="nucleotide sequence ID" value="NZ_CP165727.1"/>
</dbReference>